<name>A0A0D2NQR7_HYPSF</name>
<evidence type="ECO:0000313" key="1">
    <source>
        <dbReference type="EMBL" id="KJA19121.1"/>
    </source>
</evidence>
<accession>A0A0D2NQR7</accession>
<dbReference type="Gene3D" id="1.20.1280.50">
    <property type="match status" value="1"/>
</dbReference>
<dbReference type="OrthoDB" id="3023006at2759"/>
<evidence type="ECO:0000313" key="2">
    <source>
        <dbReference type="Proteomes" id="UP000054270"/>
    </source>
</evidence>
<dbReference type="AlphaFoldDB" id="A0A0D2NQR7"/>
<dbReference type="Gene3D" id="3.80.10.10">
    <property type="entry name" value="Ribonuclease Inhibitor"/>
    <property type="match status" value="1"/>
</dbReference>
<protein>
    <submittedName>
        <fullName evidence="1">Uncharacterized protein</fullName>
    </submittedName>
</protein>
<gene>
    <name evidence="1" type="ORF">HYPSUDRAFT_44584</name>
</gene>
<dbReference type="Proteomes" id="UP000054270">
    <property type="component" value="Unassembled WGS sequence"/>
</dbReference>
<dbReference type="OMA" id="REMTHIS"/>
<dbReference type="STRING" id="945553.A0A0D2NQR7"/>
<keyword evidence="2" id="KW-1185">Reference proteome</keyword>
<organism evidence="1 2">
    <name type="scientific">Hypholoma sublateritium (strain FD-334 SS-4)</name>
    <dbReference type="NCBI Taxonomy" id="945553"/>
    <lineage>
        <taxon>Eukaryota</taxon>
        <taxon>Fungi</taxon>
        <taxon>Dikarya</taxon>
        <taxon>Basidiomycota</taxon>
        <taxon>Agaricomycotina</taxon>
        <taxon>Agaricomycetes</taxon>
        <taxon>Agaricomycetidae</taxon>
        <taxon>Agaricales</taxon>
        <taxon>Agaricineae</taxon>
        <taxon>Strophariaceae</taxon>
        <taxon>Hypholoma</taxon>
    </lineage>
</organism>
<proteinExistence type="predicted"/>
<dbReference type="InterPro" id="IPR032675">
    <property type="entry name" value="LRR_dom_sf"/>
</dbReference>
<sequence length="494" mass="56544">MITPSKDTLAGISRIPEIPLTGRNHPETQSSSNGHVFNVPTEILCVIFIFARDLSLLFDSKRFKSPPSEIIISHVCKSWRTIALDLPQLWSTYRYTPPRSLDVQVVGRFSAYLKRSGTQTLDIWLNFRGDHSPKWLTEQRALFKASLQQAARWRRYTILLDNTSGQDTFVQCHRSLKSIHAPNLEHFAFCPQGLHPPVSVNGSKDALFNSRILTLGAPTLRSTRLDSNSFYYYLPPISGLTALRIDSPSQYVSNTTLSLYAFIPVLEIPSLRNLSLSGINIREDLSDGVPDALVMKSLKELRCSSADIIELFQYIHTPRLETLVLKRAEFPILLPKSVSALTSLVLINCPVPWKRLSREMTHISERITHLTVSEQSSGKFRRDALSCFDPTQNWWPNLVYLGCNIQGPSQLEFYHQFAELRHPFPLTLRLHQNLIELWEMRSPDLLILLQDKCNLRGWDELDPLVPYHWPYEEDGADFGYDRTDYDPFGVISYN</sequence>
<reference evidence="2" key="1">
    <citation type="submission" date="2014-04" db="EMBL/GenBank/DDBJ databases">
        <title>Evolutionary Origins and Diversification of the Mycorrhizal Mutualists.</title>
        <authorList>
            <consortium name="DOE Joint Genome Institute"/>
            <consortium name="Mycorrhizal Genomics Consortium"/>
            <person name="Kohler A."/>
            <person name="Kuo A."/>
            <person name="Nagy L.G."/>
            <person name="Floudas D."/>
            <person name="Copeland A."/>
            <person name="Barry K.W."/>
            <person name="Cichocki N."/>
            <person name="Veneault-Fourrey C."/>
            <person name="LaButti K."/>
            <person name="Lindquist E.A."/>
            <person name="Lipzen A."/>
            <person name="Lundell T."/>
            <person name="Morin E."/>
            <person name="Murat C."/>
            <person name="Riley R."/>
            <person name="Ohm R."/>
            <person name="Sun H."/>
            <person name="Tunlid A."/>
            <person name="Henrissat B."/>
            <person name="Grigoriev I.V."/>
            <person name="Hibbett D.S."/>
            <person name="Martin F."/>
        </authorList>
    </citation>
    <scope>NUCLEOTIDE SEQUENCE [LARGE SCALE GENOMIC DNA]</scope>
    <source>
        <strain evidence="2">FD-334 SS-4</strain>
    </source>
</reference>
<dbReference type="SUPFAM" id="SSF52047">
    <property type="entry name" value="RNI-like"/>
    <property type="match status" value="1"/>
</dbReference>
<dbReference type="EMBL" id="KN817581">
    <property type="protein sequence ID" value="KJA19121.1"/>
    <property type="molecule type" value="Genomic_DNA"/>
</dbReference>